<protein>
    <recommendedName>
        <fullName evidence="3">Nucleotidyltransferase</fullName>
    </recommendedName>
</protein>
<evidence type="ECO:0000313" key="1">
    <source>
        <dbReference type="EMBL" id="AFL74763.1"/>
    </source>
</evidence>
<dbReference type="HOGENOM" id="CLU_086367_1_0_6"/>
<dbReference type="AlphaFoldDB" id="I3YCP5"/>
<dbReference type="eggNOG" id="COG1418">
    <property type="taxonomic scope" value="Bacteria"/>
</dbReference>
<dbReference type="Proteomes" id="UP000006062">
    <property type="component" value="Chromosome"/>
</dbReference>
<dbReference type="STRING" id="765911.Thivi_2851"/>
<sequence length="204" mass="23322">MSARTRTSSLKERLAYEAARIMVEQGLSDYDRAKRKAAERMGTPNRRQWPSNEAVQEAVLTHRRLFLGHVHERDCLDLRENALEAMKTFQGFRPRLIGPALSGAGDRQTGVELLLFSERPEDVLFALMEHGIPWQDAERDFRYPDGQRQSHPLFRFMAGEMPVKLIVLPMRALRNPPLDPVTEQPLRGADPEEVRRLLADANPA</sequence>
<dbReference type="RefSeq" id="WP_014779195.1">
    <property type="nucleotide sequence ID" value="NC_018012.1"/>
</dbReference>
<accession>I3YCP5</accession>
<name>I3YCP5_THIV6</name>
<dbReference type="KEGG" id="tvi:Thivi_2851"/>
<dbReference type="OrthoDB" id="5294130at2"/>
<proteinExistence type="predicted"/>
<gene>
    <name evidence="1" type="ordered locus">Thivi_2851</name>
</gene>
<keyword evidence="2" id="KW-1185">Reference proteome</keyword>
<evidence type="ECO:0008006" key="3">
    <source>
        <dbReference type="Google" id="ProtNLM"/>
    </source>
</evidence>
<organism evidence="1 2">
    <name type="scientific">Thiocystis violascens (strain ATCC 17096 / DSM 198 / 6111)</name>
    <name type="common">Chromatium violascens</name>
    <dbReference type="NCBI Taxonomy" id="765911"/>
    <lineage>
        <taxon>Bacteria</taxon>
        <taxon>Pseudomonadati</taxon>
        <taxon>Pseudomonadota</taxon>
        <taxon>Gammaproteobacteria</taxon>
        <taxon>Chromatiales</taxon>
        <taxon>Chromatiaceae</taxon>
        <taxon>Thiocystis</taxon>
    </lineage>
</organism>
<dbReference type="EMBL" id="CP003154">
    <property type="protein sequence ID" value="AFL74763.1"/>
    <property type="molecule type" value="Genomic_DNA"/>
</dbReference>
<evidence type="ECO:0000313" key="2">
    <source>
        <dbReference type="Proteomes" id="UP000006062"/>
    </source>
</evidence>
<reference evidence="1 2" key="1">
    <citation type="submission" date="2012-06" db="EMBL/GenBank/DDBJ databases">
        <title>Complete sequence of Thiocystis violascens DSM 198.</title>
        <authorList>
            <consortium name="US DOE Joint Genome Institute"/>
            <person name="Lucas S."/>
            <person name="Han J."/>
            <person name="Lapidus A."/>
            <person name="Cheng J.-F."/>
            <person name="Goodwin L."/>
            <person name="Pitluck S."/>
            <person name="Peters L."/>
            <person name="Ovchinnikova G."/>
            <person name="Teshima H."/>
            <person name="Detter J.C."/>
            <person name="Han C."/>
            <person name="Tapia R."/>
            <person name="Land M."/>
            <person name="Hauser L."/>
            <person name="Kyrpides N."/>
            <person name="Ivanova N."/>
            <person name="Pagani I."/>
            <person name="Vogl K."/>
            <person name="Liu Z."/>
            <person name="Frigaard N.-U."/>
            <person name="Bryant D."/>
            <person name="Woyke T."/>
        </authorList>
    </citation>
    <scope>NUCLEOTIDE SEQUENCE [LARGE SCALE GENOMIC DNA]</scope>
    <source>
        <strain evidence="2">ATCC 17096 / DSM 198 / 6111</strain>
    </source>
</reference>